<dbReference type="Pfam" id="PF14124">
    <property type="entry name" value="DUF4291"/>
    <property type="match status" value="1"/>
</dbReference>
<dbReference type="PANTHER" id="PTHR38567">
    <property type="entry name" value="DUF4291 DOMAIN-CONTAINING PROTEIN"/>
    <property type="match status" value="1"/>
</dbReference>
<dbReference type="InterPro" id="IPR025633">
    <property type="entry name" value="DUF4291"/>
</dbReference>
<reference evidence="1 2" key="1">
    <citation type="submission" date="2018-10" db="EMBL/GenBank/DDBJ databases">
        <title>Sequencing the genomes of 1000 actinobacteria strains.</title>
        <authorList>
            <person name="Klenk H.-P."/>
        </authorList>
    </citation>
    <scope>NUCLEOTIDE SEQUENCE [LARGE SCALE GENOMIC DNA]</scope>
    <source>
        <strain evidence="1 2">DSM 43800</strain>
    </source>
</reference>
<gene>
    <name evidence="1" type="ORF">C8E97_2846</name>
</gene>
<evidence type="ECO:0000313" key="2">
    <source>
        <dbReference type="Proteomes" id="UP000282084"/>
    </source>
</evidence>
<evidence type="ECO:0000313" key="1">
    <source>
        <dbReference type="EMBL" id="RKT54230.1"/>
    </source>
</evidence>
<name>A0A495VZC9_9PSEU</name>
<accession>A0A495VZC9</accession>
<keyword evidence="2" id="KW-1185">Reference proteome</keyword>
<proteinExistence type="predicted"/>
<dbReference type="PANTHER" id="PTHR38567:SF1">
    <property type="entry name" value="DUF4291 DOMAIN-CONTAINING PROTEIN"/>
    <property type="match status" value="1"/>
</dbReference>
<protein>
    <submittedName>
        <fullName evidence="1">Uncharacterized protein DUF4291</fullName>
    </submittedName>
</protein>
<sequence length="208" mass="23273">MGHDGDVEPTEQQPKREVRARYDDDTIRVYQAYPPSIADGAPAAGTFVSPFKRERMTWIKPSFLWMAYRCGYAGKSGQERVPAVDITREGFHWALAHAVLSRFVPAVHGDQKAWASAARECPVRVQWDPERDLRHRPLDHRAVQVGLGGEAVRRHVEEWIIAITDVTDVMRTVGGLVAAGRDGEANDLLPAERPYQLPADLVTRLRAG</sequence>
<dbReference type="EMBL" id="RBXO01000001">
    <property type="protein sequence ID" value="RKT54230.1"/>
    <property type="molecule type" value="Genomic_DNA"/>
</dbReference>
<comment type="caution">
    <text evidence="1">The sequence shown here is derived from an EMBL/GenBank/DDBJ whole genome shotgun (WGS) entry which is preliminary data.</text>
</comment>
<dbReference type="Proteomes" id="UP000282084">
    <property type="component" value="Unassembled WGS sequence"/>
</dbReference>
<dbReference type="AlphaFoldDB" id="A0A495VZC9"/>
<organism evidence="1 2">
    <name type="scientific">Saccharothrix australiensis</name>
    <dbReference type="NCBI Taxonomy" id="2072"/>
    <lineage>
        <taxon>Bacteria</taxon>
        <taxon>Bacillati</taxon>
        <taxon>Actinomycetota</taxon>
        <taxon>Actinomycetes</taxon>
        <taxon>Pseudonocardiales</taxon>
        <taxon>Pseudonocardiaceae</taxon>
        <taxon>Saccharothrix</taxon>
    </lineage>
</organism>